<feature type="compositionally biased region" description="Acidic residues" evidence="2">
    <location>
        <begin position="1"/>
        <end position="11"/>
    </location>
</feature>
<gene>
    <name evidence="4" type="ORF">SAMN05216193_12259</name>
</gene>
<dbReference type="RefSeq" id="WP_084314588.1">
    <property type="nucleotide sequence ID" value="NZ_FNIJ01000022.1"/>
</dbReference>
<dbReference type="AlphaFoldDB" id="A0A1H0Q0A2"/>
<dbReference type="Gene3D" id="1.10.287.1490">
    <property type="match status" value="1"/>
</dbReference>
<feature type="transmembrane region" description="Helical" evidence="3">
    <location>
        <begin position="52"/>
        <end position="69"/>
    </location>
</feature>
<evidence type="ECO:0008006" key="6">
    <source>
        <dbReference type="Google" id="ProtNLM"/>
    </source>
</evidence>
<evidence type="ECO:0000313" key="5">
    <source>
        <dbReference type="Proteomes" id="UP000242957"/>
    </source>
</evidence>
<dbReference type="STRING" id="198616.SAMN05216193_12259"/>
<protein>
    <recommendedName>
        <fullName evidence="6">ATPase</fullName>
    </recommendedName>
</protein>
<proteinExistence type="predicted"/>
<dbReference type="OrthoDB" id="7033272at2"/>
<evidence type="ECO:0000313" key="4">
    <source>
        <dbReference type="EMBL" id="SDP10783.1"/>
    </source>
</evidence>
<reference evidence="5" key="1">
    <citation type="submission" date="2016-10" db="EMBL/GenBank/DDBJ databases">
        <authorList>
            <person name="Varghese N."/>
            <person name="Submissions S."/>
        </authorList>
    </citation>
    <scope>NUCLEOTIDE SEQUENCE [LARGE SCALE GENOMIC DNA]</scope>
    <source>
        <strain evidence="5">JCM 21621</strain>
    </source>
</reference>
<feature type="region of interest" description="Disordered" evidence="2">
    <location>
        <begin position="1"/>
        <end position="46"/>
    </location>
</feature>
<feature type="compositionally biased region" description="Basic and acidic residues" evidence="2">
    <location>
        <begin position="19"/>
        <end position="33"/>
    </location>
</feature>
<keyword evidence="1" id="KW-0175">Coiled coil</keyword>
<keyword evidence="3" id="KW-0472">Membrane</keyword>
<keyword evidence="3" id="KW-1133">Transmembrane helix</keyword>
<evidence type="ECO:0000256" key="1">
    <source>
        <dbReference type="SAM" id="Coils"/>
    </source>
</evidence>
<name>A0A1H0Q0A2_9PSED</name>
<dbReference type="Proteomes" id="UP000242957">
    <property type="component" value="Unassembled WGS sequence"/>
</dbReference>
<accession>A0A1H0Q0A2</accession>
<feature type="coiled-coil region" evidence="1">
    <location>
        <begin position="117"/>
        <end position="222"/>
    </location>
</feature>
<evidence type="ECO:0000256" key="2">
    <source>
        <dbReference type="SAM" id="MobiDB-lite"/>
    </source>
</evidence>
<keyword evidence="5" id="KW-1185">Reference proteome</keyword>
<organism evidence="4 5">
    <name type="scientific">Pseudomonas jinjuensis</name>
    <dbReference type="NCBI Taxonomy" id="198616"/>
    <lineage>
        <taxon>Bacteria</taxon>
        <taxon>Pseudomonadati</taxon>
        <taxon>Pseudomonadota</taxon>
        <taxon>Gammaproteobacteria</taxon>
        <taxon>Pseudomonadales</taxon>
        <taxon>Pseudomonadaceae</taxon>
        <taxon>Pseudomonas</taxon>
    </lineage>
</organism>
<evidence type="ECO:0000256" key="3">
    <source>
        <dbReference type="SAM" id="Phobius"/>
    </source>
</evidence>
<keyword evidence="3" id="KW-0812">Transmembrane</keyword>
<dbReference type="EMBL" id="FNIJ01000022">
    <property type="protein sequence ID" value="SDP10783.1"/>
    <property type="molecule type" value="Genomic_DNA"/>
</dbReference>
<sequence length="284" mass="30873">MRNDTLDELDDVPSISTDAADRSEFGHHPRRIVEPSGRPVPTAPRRASTGPLWALVGAMAIALGGLAWWSHQQLLLMEQQLIATQESFAKISEEAAGRLDDIRGKVVASESSVTTDREQLRLQVKQLQGRLAEQARQQQASLSQIDGQQGKRLDQLSTALKAQQESAAQLISQLDGKLKSLADEQGKLKSLQNDIAAASAQIATANSQIGSLTAEVAALKKQGNQSQAIKSLQDDLLVLRSELDNKPAPSSNTAEFDAFRAQTTRTINTLQAQIQNLQAQLDRR</sequence>